<feature type="non-terminal residue" evidence="6">
    <location>
        <position position="92"/>
    </location>
</feature>
<dbReference type="GO" id="GO:0005524">
    <property type="term" value="F:ATP binding"/>
    <property type="evidence" value="ECO:0007669"/>
    <property type="project" value="UniProtKB-KW"/>
</dbReference>
<evidence type="ECO:0000259" key="5">
    <source>
        <dbReference type="Pfam" id="PF01171"/>
    </source>
</evidence>
<dbReference type="SUPFAM" id="SSF52402">
    <property type="entry name" value="Adenine nucleotide alpha hydrolases-like"/>
    <property type="match status" value="1"/>
</dbReference>
<dbReference type="Proteomes" id="UP000653002">
    <property type="component" value="Unassembled WGS sequence"/>
</dbReference>
<organism evidence="6 7">
    <name type="scientific">Xanthomonas citri pv. citri</name>
    <dbReference type="NCBI Taxonomy" id="611301"/>
    <lineage>
        <taxon>Bacteria</taxon>
        <taxon>Pseudomonadati</taxon>
        <taxon>Pseudomonadota</taxon>
        <taxon>Gammaproteobacteria</taxon>
        <taxon>Lysobacterales</taxon>
        <taxon>Lysobacteraceae</taxon>
        <taxon>Xanthomonas</taxon>
    </lineage>
</organism>
<evidence type="ECO:0000313" key="7">
    <source>
        <dbReference type="Proteomes" id="UP000653002"/>
    </source>
</evidence>
<dbReference type="AlphaFoldDB" id="A0A8I0L2I4"/>
<evidence type="ECO:0000256" key="3">
    <source>
        <dbReference type="ARBA" id="ARBA00022741"/>
    </source>
</evidence>
<dbReference type="EMBL" id="JAABFR010000975">
    <property type="protein sequence ID" value="MBD4336925.1"/>
    <property type="molecule type" value="Genomic_DNA"/>
</dbReference>
<name>A0A8I0L2I4_XANCI</name>
<dbReference type="PANTHER" id="PTHR43033">
    <property type="entry name" value="TRNA(ILE)-LYSIDINE SYNTHASE-RELATED"/>
    <property type="match status" value="1"/>
</dbReference>
<sequence length="92" mass="10145">ALSGGADSVCLLLLLNEIKRQCTDELDFALEAVHVEHGIRVAESREDARFASDLCERLNIPCHVHSVDVPQYAASHGLGLEEAARILRYEAF</sequence>
<dbReference type="Pfam" id="PF01171">
    <property type="entry name" value="ATP_bind_3"/>
    <property type="match status" value="1"/>
</dbReference>
<keyword evidence="4" id="KW-0067">ATP-binding</keyword>
<dbReference type="Gene3D" id="3.40.50.620">
    <property type="entry name" value="HUPs"/>
    <property type="match status" value="1"/>
</dbReference>
<keyword evidence="3" id="KW-0547">Nucleotide-binding</keyword>
<feature type="domain" description="tRNA(Ile)-lysidine/2-thiocytidine synthase N-terminal" evidence="5">
    <location>
        <begin position="1"/>
        <end position="92"/>
    </location>
</feature>
<dbReference type="InterPro" id="IPR011063">
    <property type="entry name" value="TilS/TtcA_N"/>
</dbReference>
<keyword evidence="2" id="KW-0819">tRNA processing</keyword>
<reference evidence="6" key="1">
    <citation type="submission" date="2020-01" db="EMBL/GenBank/DDBJ databases">
        <authorList>
            <person name="Richard D."/>
        </authorList>
    </citation>
    <scope>NUCLEOTIDE SEQUENCE</scope>
    <source>
        <strain evidence="6">JP541</strain>
    </source>
</reference>
<evidence type="ECO:0000256" key="4">
    <source>
        <dbReference type="ARBA" id="ARBA00022840"/>
    </source>
</evidence>
<comment type="caution">
    <text evidence="6">The sequence shown here is derived from an EMBL/GenBank/DDBJ whole genome shotgun (WGS) entry which is preliminary data.</text>
</comment>
<keyword evidence="1" id="KW-0436">Ligase</keyword>
<gene>
    <name evidence="6" type="ORF">GUH15_12835</name>
</gene>
<dbReference type="InterPro" id="IPR014729">
    <property type="entry name" value="Rossmann-like_a/b/a_fold"/>
</dbReference>
<dbReference type="InterPro" id="IPR012094">
    <property type="entry name" value="tRNA_Ile_lys_synt"/>
</dbReference>
<protein>
    <submittedName>
        <fullName evidence="6">tRNA(Ile)-lysidine synthetase</fullName>
    </submittedName>
</protein>
<evidence type="ECO:0000313" key="6">
    <source>
        <dbReference type="EMBL" id="MBD4336925.1"/>
    </source>
</evidence>
<dbReference type="GO" id="GO:0008033">
    <property type="term" value="P:tRNA processing"/>
    <property type="evidence" value="ECO:0007669"/>
    <property type="project" value="UniProtKB-KW"/>
</dbReference>
<proteinExistence type="predicted"/>
<evidence type="ECO:0000256" key="1">
    <source>
        <dbReference type="ARBA" id="ARBA00022598"/>
    </source>
</evidence>
<dbReference type="PANTHER" id="PTHR43033:SF1">
    <property type="entry name" value="TRNA(ILE)-LYSIDINE SYNTHASE-RELATED"/>
    <property type="match status" value="1"/>
</dbReference>
<dbReference type="GO" id="GO:0016879">
    <property type="term" value="F:ligase activity, forming carbon-nitrogen bonds"/>
    <property type="evidence" value="ECO:0007669"/>
    <property type="project" value="InterPro"/>
</dbReference>
<accession>A0A8I0L2I4</accession>
<evidence type="ECO:0000256" key="2">
    <source>
        <dbReference type="ARBA" id="ARBA00022694"/>
    </source>
</evidence>
<feature type="non-terminal residue" evidence="6">
    <location>
        <position position="1"/>
    </location>
</feature>